<dbReference type="Pfam" id="PF08666">
    <property type="entry name" value="SAF"/>
    <property type="match status" value="1"/>
</dbReference>
<name>A0AA48KE90_9BACT</name>
<dbReference type="RefSeq" id="WP_243330107.1">
    <property type="nucleotide sequence ID" value="NZ_AP027081.1"/>
</dbReference>
<dbReference type="CDD" id="cd11615">
    <property type="entry name" value="SAF_NeuB_like"/>
    <property type="match status" value="1"/>
</dbReference>
<reference evidence="2" key="1">
    <citation type="journal article" date="2023" name="Int. J. Syst. Evol. Microbiol.">
        <title>Mesoterricola silvestris gen. nov., sp. nov., Mesoterricola sediminis sp. nov., Geothrix oryzae sp. nov., Geothrix edaphica sp. nov., Geothrix rubra sp. nov., and Geothrix limicola sp. nov., six novel members of Acidobacteriota isolated from soils.</title>
        <authorList>
            <person name="Itoh H."/>
            <person name="Sugisawa Y."/>
            <person name="Mise K."/>
            <person name="Xu Z."/>
            <person name="Kuniyasu M."/>
            <person name="Ushijima N."/>
            <person name="Kawano K."/>
            <person name="Kobayashi E."/>
            <person name="Shiratori Y."/>
            <person name="Masuda Y."/>
            <person name="Senoo K."/>
        </authorList>
    </citation>
    <scope>NUCLEOTIDE SEQUENCE</scope>
    <source>
        <strain evidence="2">W786</strain>
    </source>
</reference>
<proteinExistence type="predicted"/>
<dbReference type="GO" id="GO:0016051">
    <property type="term" value="P:carbohydrate biosynthetic process"/>
    <property type="evidence" value="ECO:0007669"/>
    <property type="project" value="InterPro"/>
</dbReference>
<dbReference type="Gene3D" id="3.20.20.70">
    <property type="entry name" value="Aldolase class I"/>
    <property type="match status" value="1"/>
</dbReference>
<dbReference type="AlphaFoldDB" id="A0AA48KE90"/>
<dbReference type="SUPFAM" id="SSF51569">
    <property type="entry name" value="Aldolase"/>
    <property type="match status" value="1"/>
</dbReference>
<dbReference type="InterPro" id="IPR006190">
    <property type="entry name" value="SAF_AFP_Neu5Ac"/>
</dbReference>
<feature type="domain" description="AFP-like" evidence="1">
    <location>
        <begin position="295"/>
        <end position="351"/>
    </location>
</feature>
<dbReference type="InterPro" id="IPR051690">
    <property type="entry name" value="PseI-like"/>
</dbReference>
<dbReference type="InterPro" id="IPR013785">
    <property type="entry name" value="Aldolase_TIM"/>
</dbReference>
<evidence type="ECO:0000313" key="2">
    <source>
        <dbReference type="EMBL" id="BDU75233.1"/>
    </source>
</evidence>
<dbReference type="GO" id="GO:0047444">
    <property type="term" value="F:N-acylneuraminate-9-phosphate synthase activity"/>
    <property type="evidence" value="ECO:0007669"/>
    <property type="project" value="TreeGrafter"/>
</dbReference>
<dbReference type="PANTHER" id="PTHR42966:SF1">
    <property type="entry name" value="SIALIC ACID SYNTHASE"/>
    <property type="match status" value="1"/>
</dbReference>
<organism evidence="2 3">
    <name type="scientific">Mesoterricola sediminis</name>
    <dbReference type="NCBI Taxonomy" id="2927980"/>
    <lineage>
        <taxon>Bacteria</taxon>
        <taxon>Pseudomonadati</taxon>
        <taxon>Acidobacteriota</taxon>
        <taxon>Holophagae</taxon>
        <taxon>Holophagales</taxon>
        <taxon>Holophagaceae</taxon>
        <taxon>Mesoterricola</taxon>
    </lineage>
</organism>
<dbReference type="EMBL" id="AP027081">
    <property type="protein sequence ID" value="BDU75233.1"/>
    <property type="molecule type" value="Genomic_DNA"/>
</dbReference>
<dbReference type="PROSITE" id="PS50844">
    <property type="entry name" value="AFP_LIKE"/>
    <property type="match status" value="1"/>
</dbReference>
<dbReference type="PANTHER" id="PTHR42966">
    <property type="entry name" value="N-ACETYLNEURAMINATE SYNTHASE"/>
    <property type="match status" value="1"/>
</dbReference>
<keyword evidence="3" id="KW-1185">Reference proteome</keyword>
<dbReference type="SMART" id="SM00858">
    <property type="entry name" value="SAF"/>
    <property type="match status" value="1"/>
</dbReference>
<dbReference type="InterPro" id="IPR057736">
    <property type="entry name" value="SAF_PseI/NeuA/NeuB"/>
</dbReference>
<accession>A0AA48KE90</accession>
<dbReference type="InterPro" id="IPR036732">
    <property type="entry name" value="AFP_Neu5c_C_sf"/>
</dbReference>
<dbReference type="Proteomes" id="UP001228113">
    <property type="component" value="Chromosome"/>
</dbReference>
<protein>
    <submittedName>
        <fullName evidence="2">N-acetylneuraminate synthase</fullName>
    </submittedName>
</protein>
<dbReference type="SUPFAM" id="SSF51269">
    <property type="entry name" value="AFP III-like domain"/>
    <property type="match status" value="1"/>
</dbReference>
<dbReference type="KEGG" id="msea:METESE_01910"/>
<evidence type="ECO:0000313" key="3">
    <source>
        <dbReference type="Proteomes" id="UP001228113"/>
    </source>
</evidence>
<evidence type="ECO:0000259" key="1">
    <source>
        <dbReference type="PROSITE" id="PS50844"/>
    </source>
</evidence>
<sequence>MPSESIVIAGRPLGEGHPCFVIAEAGVNHGGRLDQALALVDAAAEAGADAVKFQTFRADRLVTAEAPKARYQARNTGDEGGQLPMLRALELDEATHRALQARCRERGILFLSTPFEETSADLLERLDLPAFKVPSGEITNLPFLAHLARKGRPILLSTGMATLGEVERALAALREAGDPPVALLHCVSAYPTSPADANLRAMGTLRAAFQVPVGYSDHTQGLEVPLAAVALGACVLEKHFTLDRRLPGPDQPASLEPDELAAMVRGVRTVEAALGHGRKEPAPCERDTAVVARKSLVAAADLQAGTPFTADQAMLLRPGTGLPPSLLPLLEGRILGRDVPKGHLLQLEDFR</sequence>
<dbReference type="InterPro" id="IPR013132">
    <property type="entry name" value="PseI/NeuA/B-like_N"/>
</dbReference>
<dbReference type="Pfam" id="PF03102">
    <property type="entry name" value="NeuB"/>
    <property type="match status" value="1"/>
</dbReference>
<dbReference type="Gene3D" id="3.90.1210.10">
    <property type="entry name" value="Antifreeze-like/N-acetylneuraminic acid synthase C-terminal domain"/>
    <property type="match status" value="1"/>
</dbReference>
<gene>
    <name evidence="2" type="ORF">METESE_01910</name>
</gene>
<dbReference type="InterPro" id="IPR013974">
    <property type="entry name" value="SAF"/>
</dbReference>
<dbReference type="InterPro" id="IPR020007">
    <property type="entry name" value="NeuB/NeuA"/>
</dbReference>
<dbReference type="NCBIfam" id="TIGR03569">
    <property type="entry name" value="NeuB_NnaB"/>
    <property type="match status" value="1"/>
</dbReference>